<sequence length="993" mass="105286">MHARPLLAPVREVGLELCADLGEVAVAGALDRHRPSRCCGGGTPCHHREPRHVSRDSSVGRVTKSHDGRPPLSSAPAFFGRESELAAVAAAVDRVPAAGVVAVVVSGEPGIGKSSLLARARDGLRDRGCAVLAAESDDVSRRIPYAAVATALRSCAATAADAEALAPTGEPDAGWFGRACELVARALAALTADRPAALVLDDLDRADDDSLAMLAVVLRRVTAAPLVLLAATRSHHVNGGVDELLDRLERHAEVVRLELAPLGGGEVARIAESVLGAPVDEGLAHEVCRRADGNPFFAVEIARSLRELDLVAVDGGRARLTVSPTAIRLTRREAVLRRVAPLDRGTRAVARAVSVFRRVRLDRIGLLARVASLPEDDVVAAFDELLRAHIVVRDADRGYRFSHALVGEALYQEIGPAQRRHLHSLISARLLEDLDRGLSTDELELAWHLAESAPPGDLRAVRVMARAADANRATAPETAAALCARALELLPVAAPERGALLASQCRALAHASRPAAAAAPGLAALDALPPGPERSRCAVVVLSCLFLVGRLAEALRLADAELADAESAAGAAPAALHAQRALLLVFTGRHADALAEAERTEAMPVTSAAEGVVVFDRLAVITSMLFRHDKTVEYANRALGAADQPALELQALAVGASTGALAGLVHDASWRLRRAEELRERTGGHAFRGELEMAGVALDWFGGEWDACLERLGRAAAELEARQELMMLHGLRAIELEVRTWRGELDVAARLAGLPPPTSPNMAGLHALAMADYLAARGDATAARATLSAAVAPDGASAYSCVLLARLVELSLAHDLVDEARATLATLRSVAADRVSPWTRTAVRRVAGLVHRDPDLLRDAVREAETGGLVFERARAQLALGRLAPAVPALLEAHATFSRLGAHGLRRQAGARLRELGAKVPRTRTAPRGLLTQAESNVARLVQQGMRNRDIAAALHYSPRTIEVYLSRIYAKLNVTSRLELARTLDTTPTRES</sequence>
<dbReference type="PRINTS" id="PR00038">
    <property type="entry name" value="HTHLUXR"/>
</dbReference>
<protein>
    <recommendedName>
        <fullName evidence="4">HTH luxR-type domain-containing protein</fullName>
    </recommendedName>
</protein>
<evidence type="ECO:0000259" key="4">
    <source>
        <dbReference type="PROSITE" id="PS50043"/>
    </source>
</evidence>
<dbReference type="CDD" id="cd06170">
    <property type="entry name" value="LuxR_C_like"/>
    <property type="match status" value="1"/>
</dbReference>
<dbReference type="InterPro" id="IPR027417">
    <property type="entry name" value="P-loop_NTPase"/>
</dbReference>
<name>A0ABU0X6M2_9PSEU</name>
<gene>
    <name evidence="5" type="ORF">CKY47_28060</name>
</gene>
<feature type="domain" description="HTH luxR-type" evidence="4">
    <location>
        <begin position="924"/>
        <end position="989"/>
    </location>
</feature>
<reference evidence="5 6" key="1">
    <citation type="submission" date="2017-06" db="EMBL/GenBank/DDBJ databases">
        <title>Cultured bacterium strain Saccharothrix yanglingensis Hhs.015.</title>
        <authorList>
            <person name="Xia Y."/>
        </authorList>
    </citation>
    <scope>NUCLEOTIDE SEQUENCE [LARGE SCALE GENOMIC DNA]</scope>
    <source>
        <strain evidence="5 6">Hhs.015</strain>
    </source>
</reference>
<keyword evidence="2" id="KW-0067">ATP-binding</keyword>
<dbReference type="Gene3D" id="3.40.50.300">
    <property type="entry name" value="P-loop containing nucleotide triphosphate hydrolases"/>
    <property type="match status" value="1"/>
</dbReference>
<dbReference type="PROSITE" id="PS50043">
    <property type="entry name" value="HTH_LUXR_2"/>
    <property type="match status" value="1"/>
</dbReference>
<keyword evidence="1" id="KW-0547">Nucleotide-binding</keyword>
<dbReference type="InterPro" id="IPR016032">
    <property type="entry name" value="Sig_transdc_resp-reg_C-effctor"/>
</dbReference>
<keyword evidence="6" id="KW-1185">Reference proteome</keyword>
<dbReference type="EMBL" id="NSDM01000013">
    <property type="protein sequence ID" value="MDQ2587775.1"/>
    <property type="molecule type" value="Genomic_DNA"/>
</dbReference>
<evidence type="ECO:0000256" key="1">
    <source>
        <dbReference type="ARBA" id="ARBA00022741"/>
    </source>
</evidence>
<dbReference type="SUPFAM" id="SSF52540">
    <property type="entry name" value="P-loop containing nucleoside triphosphate hydrolases"/>
    <property type="match status" value="1"/>
</dbReference>
<dbReference type="SMART" id="SM00421">
    <property type="entry name" value="HTH_LUXR"/>
    <property type="match status" value="1"/>
</dbReference>
<dbReference type="PANTHER" id="PTHR16305">
    <property type="entry name" value="TESTICULAR SOLUBLE ADENYLYL CYCLASE"/>
    <property type="match status" value="1"/>
</dbReference>
<comment type="caution">
    <text evidence="5">The sequence shown here is derived from an EMBL/GenBank/DDBJ whole genome shotgun (WGS) entry which is preliminary data.</text>
</comment>
<dbReference type="Gene3D" id="1.10.10.10">
    <property type="entry name" value="Winged helix-like DNA-binding domain superfamily/Winged helix DNA-binding domain"/>
    <property type="match status" value="1"/>
</dbReference>
<dbReference type="SUPFAM" id="SSF46894">
    <property type="entry name" value="C-terminal effector domain of the bipartite response regulators"/>
    <property type="match status" value="1"/>
</dbReference>
<dbReference type="PANTHER" id="PTHR16305:SF35">
    <property type="entry name" value="TRANSCRIPTIONAL ACTIVATOR DOMAIN"/>
    <property type="match status" value="1"/>
</dbReference>
<dbReference type="InterPro" id="IPR041664">
    <property type="entry name" value="AAA_16"/>
</dbReference>
<dbReference type="Proteomes" id="UP001225605">
    <property type="component" value="Unassembled WGS sequence"/>
</dbReference>
<evidence type="ECO:0000313" key="6">
    <source>
        <dbReference type="Proteomes" id="UP001225605"/>
    </source>
</evidence>
<organism evidence="5 6">
    <name type="scientific">Saccharothrix yanglingensis</name>
    <dbReference type="NCBI Taxonomy" id="659496"/>
    <lineage>
        <taxon>Bacteria</taxon>
        <taxon>Bacillati</taxon>
        <taxon>Actinomycetota</taxon>
        <taxon>Actinomycetes</taxon>
        <taxon>Pseudonocardiales</taxon>
        <taxon>Pseudonocardiaceae</taxon>
        <taxon>Saccharothrix</taxon>
    </lineage>
</organism>
<proteinExistence type="predicted"/>
<accession>A0ABU0X6M2</accession>
<dbReference type="InterPro" id="IPR000792">
    <property type="entry name" value="Tscrpt_reg_LuxR_C"/>
</dbReference>
<dbReference type="Pfam" id="PF13191">
    <property type="entry name" value="AAA_16"/>
    <property type="match status" value="1"/>
</dbReference>
<dbReference type="Pfam" id="PF00196">
    <property type="entry name" value="GerE"/>
    <property type="match status" value="1"/>
</dbReference>
<evidence type="ECO:0000256" key="2">
    <source>
        <dbReference type="ARBA" id="ARBA00022840"/>
    </source>
</evidence>
<dbReference type="PROSITE" id="PS00622">
    <property type="entry name" value="HTH_LUXR_1"/>
    <property type="match status" value="1"/>
</dbReference>
<feature type="region of interest" description="Disordered" evidence="3">
    <location>
        <begin position="45"/>
        <end position="72"/>
    </location>
</feature>
<evidence type="ECO:0000256" key="3">
    <source>
        <dbReference type="SAM" id="MobiDB-lite"/>
    </source>
</evidence>
<dbReference type="InterPro" id="IPR036388">
    <property type="entry name" value="WH-like_DNA-bd_sf"/>
</dbReference>
<evidence type="ECO:0000313" key="5">
    <source>
        <dbReference type="EMBL" id="MDQ2587775.1"/>
    </source>
</evidence>